<evidence type="ECO:0000313" key="3">
    <source>
        <dbReference type="Proteomes" id="UP000519897"/>
    </source>
</evidence>
<gene>
    <name evidence="2" type="ORF">GGQ72_004619</name>
</gene>
<dbReference type="Proteomes" id="UP000519897">
    <property type="component" value="Unassembled WGS sequence"/>
</dbReference>
<reference evidence="2 3" key="1">
    <citation type="submission" date="2020-08" db="EMBL/GenBank/DDBJ databases">
        <title>Genomic Encyclopedia of Type Strains, Phase IV (KMG-IV): sequencing the most valuable type-strain genomes for metagenomic binning, comparative biology and taxonomic classification.</title>
        <authorList>
            <person name="Goeker M."/>
        </authorList>
    </citation>
    <scope>NUCLEOTIDE SEQUENCE [LARGE SCALE GENOMIC DNA]</scope>
    <source>
        <strain evidence="2 3">DSM 29514</strain>
    </source>
</reference>
<evidence type="ECO:0000313" key="2">
    <source>
        <dbReference type="EMBL" id="MBB4146050.1"/>
    </source>
</evidence>
<dbReference type="AlphaFoldDB" id="A0A7W6PS90"/>
<comment type="caution">
    <text evidence="2">The sequence shown here is derived from an EMBL/GenBank/DDBJ whole genome shotgun (WGS) entry which is preliminary data.</text>
</comment>
<protein>
    <submittedName>
        <fullName evidence="2">Uncharacterized protein</fullName>
    </submittedName>
</protein>
<proteinExistence type="predicted"/>
<name>A0A7W6PS90_9HYPH</name>
<accession>A0A7W6PS90</accession>
<feature type="compositionally biased region" description="Polar residues" evidence="1">
    <location>
        <begin position="1"/>
        <end position="21"/>
    </location>
</feature>
<keyword evidence="3" id="KW-1185">Reference proteome</keyword>
<organism evidence="2 3">
    <name type="scientific">Rhizobium rhizoryzae</name>
    <dbReference type="NCBI Taxonomy" id="451876"/>
    <lineage>
        <taxon>Bacteria</taxon>
        <taxon>Pseudomonadati</taxon>
        <taxon>Pseudomonadota</taxon>
        <taxon>Alphaproteobacteria</taxon>
        <taxon>Hyphomicrobiales</taxon>
        <taxon>Rhizobiaceae</taxon>
        <taxon>Rhizobium/Agrobacterium group</taxon>
        <taxon>Rhizobium</taxon>
    </lineage>
</organism>
<feature type="region of interest" description="Disordered" evidence="1">
    <location>
        <begin position="1"/>
        <end position="34"/>
    </location>
</feature>
<dbReference type="EMBL" id="JACIEC010000016">
    <property type="protein sequence ID" value="MBB4146050.1"/>
    <property type="molecule type" value="Genomic_DNA"/>
</dbReference>
<evidence type="ECO:0000256" key="1">
    <source>
        <dbReference type="SAM" id="MobiDB-lite"/>
    </source>
</evidence>
<sequence length="70" mass="7822">MPNHKSTVKPSPGNRTITGMTASGERCELPATSRQEWKPRKVRIGSVSVPYISMQIAERNDRARKQGVSR</sequence>